<evidence type="ECO:0000313" key="3">
    <source>
        <dbReference type="Proteomes" id="UP000824540"/>
    </source>
</evidence>
<gene>
    <name evidence="2" type="ORF">JZ751_014867</name>
</gene>
<protein>
    <submittedName>
        <fullName evidence="2">Uncharacterized protein</fullName>
    </submittedName>
</protein>
<feature type="non-terminal residue" evidence="2">
    <location>
        <position position="1"/>
    </location>
</feature>
<evidence type="ECO:0000256" key="1">
    <source>
        <dbReference type="SAM" id="MobiDB-lite"/>
    </source>
</evidence>
<evidence type="ECO:0000313" key="2">
    <source>
        <dbReference type="EMBL" id="KAG9332768.1"/>
    </source>
</evidence>
<sequence>MSLSFRRPVKSQKPLQVNSRQRRAGAGWNLGAPAGYEHCWRAVNAAPPECVRENGERDESLSPLKDAAHLNISVFFDMDRRLSDMTEQDTVLRDWLRWAFRFSASAVTAARGRMVPWRVPMRAPRCPVSFCV</sequence>
<comment type="caution">
    <text evidence="2">The sequence shown here is derived from an EMBL/GenBank/DDBJ whole genome shotgun (WGS) entry which is preliminary data.</text>
</comment>
<proteinExistence type="predicted"/>
<dbReference type="EMBL" id="JAFBMS010000237">
    <property type="protein sequence ID" value="KAG9332768.1"/>
    <property type="molecule type" value="Genomic_DNA"/>
</dbReference>
<keyword evidence="3" id="KW-1185">Reference proteome</keyword>
<feature type="region of interest" description="Disordered" evidence="1">
    <location>
        <begin position="1"/>
        <end position="23"/>
    </location>
</feature>
<organism evidence="2 3">
    <name type="scientific">Albula glossodonta</name>
    <name type="common">roundjaw bonefish</name>
    <dbReference type="NCBI Taxonomy" id="121402"/>
    <lineage>
        <taxon>Eukaryota</taxon>
        <taxon>Metazoa</taxon>
        <taxon>Chordata</taxon>
        <taxon>Craniata</taxon>
        <taxon>Vertebrata</taxon>
        <taxon>Euteleostomi</taxon>
        <taxon>Actinopterygii</taxon>
        <taxon>Neopterygii</taxon>
        <taxon>Teleostei</taxon>
        <taxon>Albuliformes</taxon>
        <taxon>Albulidae</taxon>
        <taxon>Albula</taxon>
    </lineage>
</organism>
<dbReference type="AlphaFoldDB" id="A0A8T2N4K9"/>
<reference evidence="2" key="1">
    <citation type="thesis" date="2021" institute="BYU ScholarsArchive" country="Provo, UT, USA">
        <title>Applications of and Algorithms for Genome Assembly and Genomic Analyses with an Emphasis on Marine Teleosts.</title>
        <authorList>
            <person name="Pickett B.D."/>
        </authorList>
    </citation>
    <scope>NUCLEOTIDE SEQUENCE</scope>
    <source>
        <strain evidence="2">HI-2016</strain>
    </source>
</reference>
<dbReference type="OrthoDB" id="10590162at2759"/>
<accession>A0A8T2N4K9</accession>
<dbReference type="Proteomes" id="UP000824540">
    <property type="component" value="Unassembled WGS sequence"/>
</dbReference>
<name>A0A8T2N4K9_9TELE</name>